<protein>
    <submittedName>
        <fullName evidence="2">XRE family transcriptional regulator</fullName>
    </submittedName>
</protein>
<dbReference type="SMART" id="SM00530">
    <property type="entry name" value="HTH_XRE"/>
    <property type="match status" value="1"/>
</dbReference>
<evidence type="ECO:0000259" key="1">
    <source>
        <dbReference type="PROSITE" id="PS50943"/>
    </source>
</evidence>
<feature type="domain" description="HTH cro/C1-type" evidence="1">
    <location>
        <begin position="19"/>
        <end position="73"/>
    </location>
</feature>
<dbReference type="Pfam" id="PF19054">
    <property type="entry name" value="DUF5753"/>
    <property type="match status" value="1"/>
</dbReference>
<comment type="caution">
    <text evidence="2">The sequence shown here is derived from an EMBL/GenBank/DDBJ whole genome shotgun (WGS) entry which is preliminary data.</text>
</comment>
<evidence type="ECO:0000313" key="3">
    <source>
        <dbReference type="Proteomes" id="UP000294723"/>
    </source>
</evidence>
<keyword evidence="3" id="KW-1185">Reference proteome</keyword>
<evidence type="ECO:0000313" key="2">
    <source>
        <dbReference type="EMBL" id="TDD91191.1"/>
    </source>
</evidence>
<sequence length="285" mass="32122">MGAMTVSPTVRRRRLAAELRRLRAHSEVTQQQAATHLGCTQAKIGRFETAKRSPSVGDVSALLDFYEVDNAEREQLINLARDARKRGWWHSYSDVLPEWYETYVGLEAEASSIHTYESEAIPGLLQTREYAYAITKSTLIRAHDAEIGRRVDLRIQRQERVTGDNPLELWAVVGEAALRRPVGGDGVLRRQLEHILKLGQLPNVTLQVMPLDAGAHPAQAGPFVILRYSNHIDPDVVYLETHVGGLYLEREIELTNYATMMDHLRAHAVDPEGSVDFIQQRIGEL</sequence>
<name>A0A4R5BVP3_9PSEU</name>
<dbReference type="InterPro" id="IPR001387">
    <property type="entry name" value="Cro/C1-type_HTH"/>
</dbReference>
<proteinExistence type="predicted"/>
<dbReference type="PROSITE" id="PS50943">
    <property type="entry name" value="HTH_CROC1"/>
    <property type="match status" value="1"/>
</dbReference>
<dbReference type="GO" id="GO:0003677">
    <property type="term" value="F:DNA binding"/>
    <property type="evidence" value="ECO:0007669"/>
    <property type="project" value="InterPro"/>
</dbReference>
<accession>A0A4R5BVP3</accession>
<dbReference type="Gene3D" id="1.10.260.40">
    <property type="entry name" value="lambda repressor-like DNA-binding domains"/>
    <property type="match status" value="1"/>
</dbReference>
<dbReference type="EMBL" id="SMLA01000006">
    <property type="protein sequence ID" value="TDD91191.1"/>
    <property type="molecule type" value="Genomic_DNA"/>
</dbReference>
<dbReference type="Pfam" id="PF13560">
    <property type="entry name" value="HTH_31"/>
    <property type="match status" value="1"/>
</dbReference>
<dbReference type="Proteomes" id="UP000294723">
    <property type="component" value="Unassembled WGS sequence"/>
</dbReference>
<dbReference type="InterPro" id="IPR010982">
    <property type="entry name" value="Lambda_DNA-bd_dom_sf"/>
</dbReference>
<gene>
    <name evidence="2" type="ORF">E1202_06070</name>
</gene>
<dbReference type="InterPro" id="IPR043917">
    <property type="entry name" value="DUF5753"/>
</dbReference>
<dbReference type="AlphaFoldDB" id="A0A4R5BVP3"/>
<organism evidence="2 3">
    <name type="scientific">Saccharopolyspora karakumensis</name>
    <dbReference type="NCBI Taxonomy" id="2530386"/>
    <lineage>
        <taxon>Bacteria</taxon>
        <taxon>Bacillati</taxon>
        <taxon>Actinomycetota</taxon>
        <taxon>Actinomycetes</taxon>
        <taxon>Pseudonocardiales</taxon>
        <taxon>Pseudonocardiaceae</taxon>
        <taxon>Saccharopolyspora</taxon>
    </lineage>
</organism>
<reference evidence="2 3" key="1">
    <citation type="submission" date="2019-03" db="EMBL/GenBank/DDBJ databases">
        <title>Draft genome sequences of novel Actinobacteria.</title>
        <authorList>
            <person name="Sahin N."/>
            <person name="Ay H."/>
            <person name="Saygin H."/>
        </authorList>
    </citation>
    <scope>NUCLEOTIDE SEQUENCE [LARGE SCALE GENOMIC DNA]</scope>
    <source>
        <strain evidence="2 3">5K548</strain>
    </source>
</reference>
<dbReference type="CDD" id="cd00093">
    <property type="entry name" value="HTH_XRE"/>
    <property type="match status" value="1"/>
</dbReference>
<dbReference type="SUPFAM" id="SSF47413">
    <property type="entry name" value="lambda repressor-like DNA-binding domains"/>
    <property type="match status" value="1"/>
</dbReference>